<accession>A0A8H7CB57</accession>
<dbReference type="AlphaFoldDB" id="A0A8H7CB57"/>
<evidence type="ECO:0000313" key="4">
    <source>
        <dbReference type="EMBL" id="KAF7331209.1"/>
    </source>
</evidence>
<dbReference type="Pfam" id="PF08487">
    <property type="entry name" value="VIT"/>
    <property type="match status" value="1"/>
</dbReference>
<reference evidence="4" key="1">
    <citation type="submission" date="2020-05" db="EMBL/GenBank/DDBJ databases">
        <title>Mycena genomes resolve the evolution of fungal bioluminescence.</title>
        <authorList>
            <person name="Tsai I.J."/>
        </authorList>
    </citation>
    <scope>NUCLEOTIDE SEQUENCE</scope>
    <source>
        <strain evidence="4">160909Yilan</strain>
    </source>
</reference>
<name>A0A8H7CB57_9AGAR</name>
<feature type="compositionally biased region" description="Basic residues" evidence="1">
    <location>
        <begin position="581"/>
        <end position="598"/>
    </location>
</feature>
<sequence>MTIYGLYYVYQHQIVSLPLLGVRAEASIKELAAQVKLTQTYGNDAGVPIEAKYTFPIPARASVCSFTMIKQDGTRVVGSVLEKQEARETYNTAVAQGQQASLAEQQTPDVFQVSVGNIPPNEQVQIELVYATELSEDEENDSIRFHLPVHIGARYGHAPQSTPTPFPFRGSVFISSSSPTPFLTLAMSVEAIAPIAKIGCPSHSVSTELGPDPKLPNFKELPFSNYARVSLSSDSPLDKDFVLTIKSAGLDTPRCVAELHPTHDTVAMGLTLVPRFKLPEVSRQEFIFVVDRSGSMSGKRIEAAKKALVVMLRALPHEDSLFQIMSFGNRSTCLWGDGSRPYNQETLEEATRHVDSMNADYGGTEIAAALRQCFSARKVDRPLSVLMLTDGDAWDLNGVLGQVKGAVEKAPKDAYVRVSVLGIGNSASTAMCEGMARVGNGVCMMVGEEETSFTGKIARMLKAAKTPPISDISVDWGRSSDETKEKEKQATPPDDDDFEMVEEVTEKGKEPEKKTLNIFDESVDDPIQIESTPAPPPPPVVLPDFPSVQQAPFVIQNLLPSIRLNAYAILQGKNHPEDRHHPRYHHRRRLHRAPHPRHAQPPAKTPPDLEDGKHSLTATLANPDDTDLLKRTVKASVVRLGKTYSVASTHTSFVAVDETKLDPVQSVGFAYVVAPTPPPPVDRSRGVGGGGNFFSLRRLAPRTPRSAPLAPPPAPSSMPEASLQSVRSDAAEGASVVPVRPLAFVSPSTAQSESISDTVEPVTWSAPESWSCTKEELVCESDSEEESISDSEEPVSWSRGKESERGEAKAMPKSSATWSRLTKGTKDMDNLRGVAPGLQPAGRLRSPAPVQNQPLNTGAPQSTPQPHASMDPLEALARLQSFDGCFSLDVLSVIALKSNVDIEAVRAVFPAGASDGVTASVLAMAFLANKLGAGVDRDSWEGIYEKAQRYVEIALQKVGSTETAEELEAKVLPFLA</sequence>
<dbReference type="PANTHER" id="PTHR45737:SF6">
    <property type="entry name" value="VON WILLEBRAND FACTOR A DOMAIN-CONTAINING PROTEIN 5A"/>
    <property type="match status" value="1"/>
</dbReference>
<dbReference type="OrthoDB" id="1729737at2759"/>
<dbReference type="PANTHER" id="PTHR45737">
    <property type="entry name" value="VON WILLEBRAND FACTOR A DOMAIN-CONTAINING PROTEIN 5A"/>
    <property type="match status" value="1"/>
</dbReference>
<feature type="compositionally biased region" description="Basic and acidic residues" evidence="1">
    <location>
        <begin position="799"/>
        <end position="810"/>
    </location>
</feature>
<feature type="compositionally biased region" description="Basic and acidic residues" evidence="1">
    <location>
        <begin position="478"/>
        <end position="489"/>
    </location>
</feature>
<dbReference type="InterPro" id="IPR002035">
    <property type="entry name" value="VWF_A"/>
</dbReference>
<dbReference type="InterPro" id="IPR036465">
    <property type="entry name" value="vWFA_dom_sf"/>
</dbReference>
<gene>
    <name evidence="4" type="ORF">MSAN_02439600</name>
</gene>
<feature type="compositionally biased region" description="Low complexity" evidence="1">
    <location>
        <begin position="695"/>
        <end position="708"/>
    </location>
</feature>
<evidence type="ECO:0000256" key="1">
    <source>
        <dbReference type="SAM" id="MobiDB-lite"/>
    </source>
</evidence>
<feature type="domain" description="VWFA" evidence="2">
    <location>
        <begin position="285"/>
        <end position="464"/>
    </location>
</feature>
<dbReference type="Gene3D" id="3.40.50.410">
    <property type="entry name" value="von Willebrand factor, type A domain"/>
    <property type="match status" value="1"/>
</dbReference>
<dbReference type="PROSITE" id="PS51468">
    <property type="entry name" value="VIT"/>
    <property type="match status" value="1"/>
</dbReference>
<keyword evidence="5" id="KW-1185">Reference proteome</keyword>
<evidence type="ECO:0000313" key="5">
    <source>
        <dbReference type="Proteomes" id="UP000623467"/>
    </source>
</evidence>
<dbReference type="EMBL" id="JACAZH010000060">
    <property type="protein sequence ID" value="KAF7331209.1"/>
    <property type="molecule type" value="Genomic_DNA"/>
</dbReference>
<protein>
    <submittedName>
        <fullName evidence="4">Uncharacterized protein</fullName>
    </submittedName>
</protein>
<comment type="caution">
    <text evidence="4">The sequence shown here is derived from an EMBL/GenBank/DDBJ whole genome shotgun (WGS) entry which is preliminary data.</text>
</comment>
<organism evidence="4 5">
    <name type="scientific">Mycena sanguinolenta</name>
    <dbReference type="NCBI Taxonomy" id="230812"/>
    <lineage>
        <taxon>Eukaryota</taxon>
        <taxon>Fungi</taxon>
        <taxon>Dikarya</taxon>
        <taxon>Basidiomycota</taxon>
        <taxon>Agaricomycotina</taxon>
        <taxon>Agaricomycetes</taxon>
        <taxon>Agaricomycetidae</taxon>
        <taxon>Agaricales</taxon>
        <taxon>Marasmiineae</taxon>
        <taxon>Mycenaceae</taxon>
        <taxon>Mycena</taxon>
    </lineage>
</organism>
<feature type="compositionally biased region" description="Polar residues" evidence="1">
    <location>
        <begin position="849"/>
        <end position="866"/>
    </location>
</feature>
<feature type="region of interest" description="Disordered" evidence="1">
    <location>
        <begin position="573"/>
        <end position="620"/>
    </location>
</feature>
<proteinExistence type="predicted"/>
<dbReference type="Pfam" id="PF13768">
    <property type="entry name" value="VWA_3"/>
    <property type="match status" value="1"/>
</dbReference>
<evidence type="ECO:0000259" key="2">
    <source>
        <dbReference type="PROSITE" id="PS50234"/>
    </source>
</evidence>
<dbReference type="SMART" id="SM00609">
    <property type="entry name" value="VIT"/>
    <property type="match status" value="1"/>
</dbReference>
<feature type="region of interest" description="Disordered" evidence="1">
    <location>
        <begin position="471"/>
        <end position="498"/>
    </location>
</feature>
<dbReference type="PROSITE" id="PS50234">
    <property type="entry name" value="VWFA"/>
    <property type="match status" value="1"/>
</dbReference>
<feature type="region of interest" description="Disordered" evidence="1">
    <location>
        <begin position="680"/>
        <end position="722"/>
    </location>
</feature>
<feature type="compositionally biased region" description="Acidic residues" evidence="1">
    <location>
        <begin position="778"/>
        <end position="793"/>
    </location>
</feature>
<dbReference type="InterPro" id="IPR013694">
    <property type="entry name" value="VIT"/>
</dbReference>
<feature type="domain" description="VIT" evidence="3">
    <location>
        <begin position="3"/>
        <end position="132"/>
    </location>
</feature>
<feature type="region of interest" description="Disordered" evidence="1">
    <location>
        <begin position="746"/>
        <end position="869"/>
    </location>
</feature>
<dbReference type="Proteomes" id="UP000623467">
    <property type="component" value="Unassembled WGS sequence"/>
</dbReference>
<dbReference type="SUPFAM" id="SSF53300">
    <property type="entry name" value="vWA-like"/>
    <property type="match status" value="1"/>
</dbReference>
<evidence type="ECO:0000259" key="3">
    <source>
        <dbReference type="PROSITE" id="PS51468"/>
    </source>
</evidence>
<feature type="compositionally biased region" description="Polar residues" evidence="1">
    <location>
        <begin position="746"/>
        <end position="757"/>
    </location>
</feature>
<dbReference type="SMART" id="SM00327">
    <property type="entry name" value="VWA"/>
    <property type="match status" value="1"/>
</dbReference>